<dbReference type="Pfam" id="PF03524">
    <property type="entry name" value="CagX"/>
    <property type="match status" value="1"/>
</dbReference>
<dbReference type="Proteomes" id="UP000243807">
    <property type="component" value="Chromosome"/>
</dbReference>
<keyword evidence="6" id="KW-1185">Reference proteome</keyword>
<dbReference type="STRING" id="1765967.BW247_05105"/>
<evidence type="ECO:0000256" key="4">
    <source>
        <dbReference type="SAM" id="SignalP"/>
    </source>
</evidence>
<name>A0A1P8UFC5_9GAMM</name>
<keyword evidence="2 4" id="KW-0732">Signal</keyword>
<sequence length="281" mass="30323">MRITKTGLLLALMGAGIGVAHAAATAYPSALSARLVRFVYDPNQTYTIYTRPGMVTDIRIPEGSQLVGLVLGNTVQWITSGLGNSNNVFIKPVAPGLETSATLVTTKRTYQLMMVSRAKGPWYQQVKFNPSSSIALYNPQAAMSVASTPAKHTPKKPAPSTKNAFSNIPLSQMNFDWHVQGQAKFAPSKVFSTSNFVWMDIPSNAPAPVVFSRDTANAPWHIVNYNTKGSWIVVQGTPAQIRLLANGHQVVVSQGAQASNTSNAGQNNNDVFNPFGNRSHH</sequence>
<dbReference type="KEGG" id="afy:BW247_05105"/>
<protein>
    <recommendedName>
        <fullName evidence="7">P-type conjugative transfer protein VirB9</fullName>
    </recommendedName>
</protein>
<dbReference type="InterPro" id="IPR033645">
    <property type="entry name" value="VirB9/CagX/TrbG_C"/>
</dbReference>
<evidence type="ECO:0000256" key="2">
    <source>
        <dbReference type="ARBA" id="ARBA00022729"/>
    </source>
</evidence>
<dbReference type="EMBL" id="CP019434">
    <property type="protein sequence ID" value="APZ42547.1"/>
    <property type="molecule type" value="Genomic_DNA"/>
</dbReference>
<evidence type="ECO:0008006" key="7">
    <source>
        <dbReference type="Google" id="ProtNLM"/>
    </source>
</evidence>
<feature type="compositionally biased region" description="Polar residues" evidence="3">
    <location>
        <begin position="255"/>
        <end position="271"/>
    </location>
</feature>
<gene>
    <name evidence="5" type="ORF">BW247_05105</name>
</gene>
<evidence type="ECO:0000256" key="3">
    <source>
        <dbReference type="SAM" id="MobiDB-lite"/>
    </source>
</evidence>
<dbReference type="CDD" id="cd06911">
    <property type="entry name" value="VirB9_CagX_TrbG"/>
    <property type="match status" value="1"/>
</dbReference>
<comment type="similarity">
    <text evidence="1">Belongs to the TrbG/VirB9 family.</text>
</comment>
<feature type="region of interest" description="Disordered" evidence="3">
    <location>
        <begin position="255"/>
        <end position="281"/>
    </location>
</feature>
<dbReference type="AlphaFoldDB" id="A0A1P8UFC5"/>
<dbReference type="InterPro" id="IPR010258">
    <property type="entry name" value="Conjugal_tfr_TrbG/VirB9/CagX"/>
</dbReference>
<dbReference type="RefSeq" id="WP_076836201.1">
    <property type="nucleotide sequence ID" value="NZ_CP019434.1"/>
</dbReference>
<feature type="chain" id="PRO_5013383591" description="P-type conjugative transfer protein VirB9" evidence="4">
    <location>
        <begin position="23"/>
        <end position="281"/>
    </location>
</feature>
<evidence type="ECO:0000256" key="1">
    <source>
        <dbReference type="ARBA" id="ARBA00006135"/>
    </source>
</evidence>
<feature type="signal peptide" evidence="4">
    <location>
        <begin position="1"/>
        <end position="22"/>
    </location>
</feature>
<proteinExistence type="inferred from homology"/>
<dbReference type="Gene3D" id="2.60.40.2500">
    <property type="match status" value="1"/>
</dbReference>
<evidence type="ECO:0000313" key="5">
    <source>
        <dbReference type="EMBL" id="APZ42547.1"/>
    </source>
</evidence>
<accession>A0A1P8UFC5</accession>
<dbReference type="InterPro" id="IPR038161">
    <property type="entry name" value="VirB9/CagX/TrbG_C_sf"/>
</dbReference>
<organism evidence="5 6">
    <name type="scientific">Acidihalobacter ferrooxydans</name>
    <dbReference type="NCBI Taxonomy" id="1765967"/>
    <lineage>
        <taxon>Bacteria</taxon>
        <taxon>Pseudomonadati</taxon>
        <taxon>Pseudomonadota</taxon>
        <taxon>Gammaproteobacteria</taxon>
        <taxon>Chromatiales</taxon>
        <taxon>Ectothiorhodospiraceae</taxon>
        <taxon>Acidihalobacter</taxon>
    </lineage>
</organism>
<dbReference type="OrthoDB" id="5357875at2"/>
<reference evidence="5 6" key="1">
    <citation type="submission" date="2017-01" db="EMBL/GenBank/DDBJ databases">
        <title>Draft sequence of Acidihalobacter ferrooxidans strain DSM 14175 (strain V8).</title>
        <authorList>
            <person name="Khaleque H.N."/>
            <person name="Ramsay J.P."/>
            <person name="Murphy R.J.T."/>
            <person name="Kaksonen A.H."/>
            <person name="Boxall N.J."/>
            <person name="Watkin E.L.J."/>
        </authorList>
    </citation>
    <scope>NUCLEOTIDE SEQUENCE [LARGE SCALE GENOMIC DNA]</scope>
    <source>
        <strain evidence="5 6">V8</strain>
    </source>
</reference>
<evidence type="ECO:0000313" key="6">
    <source>
        <dbReference type="Proteomes" id="UP000243807"/>
    </source>
</evidence>